<organism evidence="2 3">
    <name type="scientific">Tritrichomonas musculus</name>
    <dbReference type="NCBI Taxonomy" id="1915356"/>
    <lineage>
        <taxon>Eukaryota</taxon>
        <taxon>Metamonada</taxon>
        <taxon>Parabasalia</taxon>
        <taxon>Tritrichomonadida</taxon>
        <taxon>Tritrichomonadidae</taxon>
        <taxon>Tritrichomonas</taxon>
    </lineage>
</organism>
<name>A0ABR2L8I8_9EUKA</name>
<feature type="signal peptide" evidence="1">
    <location>
        <begin position="1"/>
        <end position="17"/>
    </location>
</feature>
<accession>A0ABR2L8I8</accession>
<dbReference type="Gene3D" id="3.40.50.1820">
    <property type="entry name" value="alpha/beta hydrolase"/>
    <property type="match status" value="1"/>
</dbReference>
<reference evidence="2 3" key="1">
    <citation type="submission" date="2024-04" db="EMBL/GenBank/DDBJ databases">
        <title>Tritrichomonas musculus Genome.</title>
        <authorList>
            <person name="Alves-Ferreira E."/>
            <person name="Grigg M."/>
            <person name="Lorenzi H."/>
            <person name="Galac M."/>
        </authorList>
    </citation>
    <scope>NUCLEOTIDE SEQUENCE [LARGE SCALE GENOMIC DNA]</scope>
    <source>
        <strain evidence="2 3">EAF2021</strain>
    </source>
</reference>
<dbReference type="InterPro" id="IPR003386">
    <property type="entry name" value="LACT/PDAT_acylTrfase"/>
</dbReference>
<dbReference type="PANTHER" id="PTHR11440">
    <property type="entry name" value="LECITHIN-CHOLESTEROL ACYLTRANSFERASE-RELATED"/>
    <property type="match status" value="1"/>
</dbReference>
<gene>
    <name evidence="2" type="ORF">M9Y10_001988</name>
</gene>
<dbReference type="Proteomes" id="UP001470230">
    <property type="component" value="Unassembled WGS sequence"/>
</dbReference>
<evidence type="ECO:0000256" key="1">
    <source>
        <dbReference type="SAM" id="SignalP"/>
    </source>
</evidence>
<keyword evidence="3" id="KW-1185">Reference proteome</keyword>
<dbReference type="Pfam" id="PF02450">
    <property type="entry name" value="LCAT"/>
    <property type="match status" value="1"/>
</dbReference>
<protein>
    <recommendedName>
        <fullName evidence="4">Lecithin:cholesterol acyltransferase family protein</fullName>
    </recommendedName>
</protein>
<evidence type="ECO:0000313" key="3">
    <source>
        <dbReference type="Proteomes" id="UP001470230"/>
    </source>
</evidence>
<dbReference type="SUPFAM" id="SSF53474">
    <property type="entry name" value="alpha/beta-Hydrolases"/>
    <property type="match status" value="1"/>
</dbReference>
<dbReference type="EMBL" id="JAPFFF010000001">
    <property type="protein sequence ID" value="KAK8899666.1"/>
    <property type="molecule type" value="Genomic_DNA"/>
</dbReference>
<comment type="caution">
    <text evidence="2">The sequence shown here is derived from an EMBL/GenBank/DDBJ whole genome shotgun (WGS) entry which is preliminary data.</text>
</comment>
<feature type="chain" id="PRO_5045594669" description="Lecithin:cholesterol acyltransferase family protein" evidence="1">
    <location>
        <begin position="18"/>
        <end position="426"/>
    </location>
</feature>
<evidence type="ECO:0008006" key="4">
    <source>
        <dbReference type="Google" id="ProtNLM"/>
    </source>
</evidence>
<evidence type="ECO:0000313" key="2">
    <source>
        <dbReference type="EMBL" id="KAK8899666.1"/>
    </source>
</evidence>
<keyword evidence="1" id="KW-0732">Signal</keyword>
<proteinExistence type="predicted"/>
<dbReference type="InterPro" id="IPR029058">
    <property type="entry name" value="AB_hydrolase_fold"/>
</dbReference>
<sequence>MILSSILLNTFIVCAYCNRPLVIIPPMLGSQLYANATDFSSHWYCPKNLQNKLLWVNEEMVIPPLFNCLAEYLTSEWDPSSNSIKNRTNVQVYSPDFGGVSSIEYVDSGIFGYKLVPVMGPLIKALHSLGYETRKDLFGAPYDWRNAPGNIDYLYPMIKDLIEQAYHLNDDQKVCLLGYSLGCWVTHYFLTKIVDQQWKDKYIQKVIWAAPSFGGSMDAVRATYFHTLEYLPSLFQTESITKLLESTYCAYAQLPNNNVFPHRTLIYGPGGEEFGINDIPEWLKQLNKVENEYMPMFEKGVIDSQMSIEDPKVNSYFAFNTGLKTVKSLNFSNGWEKDPAMDYIAGDTTMEASVLFYGCNNWQSGNHGKTLLCHDFNQTSSDFSHISILSTDEFVRVMIEIIEKDNWILPGTHNVTGMTAPNFFEK</sequence>